<comment type="caution">
    <text evidence="7">The sequence shown here is derived from an EMBL/GenBank/DDBJ whole genome shotgun (WGS) entry which is preliminary data.</text>
</comment>
<dbReference type="SUPFAM" id="SSF46689">
    <property type="entry name" value="Homeodomain-like"/>
    <property type="match status" value="1"/>
</dbReference>
<keyword evidence="4" id="KW-0804">Transcription</keyword>
<dbReference type="eggNOG" id="COG1309">
    <property type="taxonomic scope" value="Bacteria"/>
</dbReference>
<dbReference type="InterPro" id="IPR050109">
    <property type="entry name" value="HTH-type_TetR-like_transc_reg"/>
</dbReference>
<keyword evidence="3 5" id="KW-0238">DNA-binding</keyword>
<dbReference type="PANTHER" id="PTHR30055:SF148">
    <property type="entry name" value="TETR-FAMILY TRANSCRIPTIONAL REGULATOR"/>
    <property type="match status" value="1"/>
</dbReference>
<evidence type="ECO:0000313" key="8">
    <source>
        <dbReference type="Proteomes" id="UP000008363"/>
    </source>
</evidence>
<dbReference type="PROSITE" id="PS50977">
    <property type="entry name" value="HTH_TETR_2"/>
    <property type="match status" value="1"/>
</dbReference>
<dbReference type="SUPFAM" id="SSF48498">
    <property type="entry name" value="Tetracyclin repressor-like, C-terminal domain"/>
    <property type="match status" value="1"/>
</dbReference>
<dbReference type="Proteomes" id="UP000008363">
    <property type="component" value="Unassembled WGS sequence"/>
</dbReference>
<dbReference type="EMBL" id="BAHC01000126">
    <property type="protein sequence ID" value="GAB91286.1"/>
    <property type="molecule type" value="Genomic_DNA"/>
</dbReference>
<reference evidence="7 8" key="1">
    <citation type="submission" date="2012-08" db="EMBL/GenBank/DDBJ databases">
        <title>Whole genome shotgun sequence of Gordonia rhizosphera NBRC 16068.</title>
        <authorList>
            <person name="Takarada H."/>
            <person name="Isaki S."/>
            <person name="Hosoyama A."/>
            <person name="Tsuchikane K."/>
            <person name="Katsumata H."/>
            <person name="Baba S."/>
            <person name="Ohji S."/>
            <person name="Yamazaki S."/>
            <person name="Fujita N."/>
        </authorList>
    </citation>
    <scope>NUCLEOTIDE SEQUENCE [LARGE SCALE GENOMIC DNA]</scope>
    <source>
        <strain evidence="7 8">NBRC 16068</strain>
    </source>
</reference>
<keyword evidence="2" id="KW-0805">Transcription regulation</keyword>
<dbReference type="Pfam" id="PF00440">
    <property type="entry name" value="TetR_N"/>
    <property type="match status" value="1"/>
</dbReference>
<evidence type="ECO:0000256" key="4">
    <source>
        <dbReference type="ARBA" id="ARBA00023163"/>
    </source>
</evidence>
<name>K6WC50_9ACTN</name>
<dbReference type="PRINTS" id="PR00455">
    <property type="entry name" value="HTHTETR"/>
</dbReference>
<feature type="DNA-binding region" description="H-T-H motif" evidence="5">
    <location>
        <begin position="37"/>
        <end position="56"/>
    </location>
</feature>
<dbReference type="AlphaFoldDB" id="K6WC50"/>
<dbReference type="Gene3D" id="1.10.357.10">
    <property type="entry name" value="Tetracycline Repressor, domain 2"/>
    <property type="match status" value="1"/>
</dbReference>
<dbReference type="PANTHER" id="PTHR30055">
    <property type="entry name" value="HTH-TYPE TRANSCRIPTIONAL REGULATOR RUTR"/>
    <property type="match status" value="1"/>
</dbReference>
<keyword evidence="1" id="KW-0678">Repressor</keyword>
<dbReference type="Pfam" id="PF13977">
    <property type="entry name" value="TetR_C_6"/>
    <property type="match status" value="1"/>
</dbReference>
<dbReference type="InterPro" id="IPR001647">
    <property type="entry name" value="HTH_TetR"/>
</dbReference>
<evidence type="ECO:0000256" key="3">
    <source>
        <dbReference type="ARBA" id="ARBA00023125"/>
    </source>
</evidence>
<keyword evidence="8" id="KW-1185">Reference proteome</keyword>
<dbReference type="GO" id="GO:0000976">
    <property type="term" value="F:transcription cis-regulatory region binding"/>
    <property type="evidence" value="ECO:0007669"/>
    <property type="project" value="TreeGrafter"/>
</dbReference>
<dbReference type="GO" id="GO:0003700">
    <property type="term" value="F:DNA-binding transcription factor activity"/>
    <property type="evidence" value="ECO:0007669"/>
    <property type="project" value="TreeGrafter"/>
</dbReference>
<accession>K6WC50</accession>
<evidence type="ECO:0000256" key="2">
    <source>
        <dbReference type="ARBA" id="ARBA00023015"/>
    </source>
</evidence>
<gene>
    <name evidence="7" type="ORF">GORHZ_126_00270</name>
</gene>
<dbReference type="STRING" id="1108045.GORHZ_126_00270"/>
<evidence type="ECO:0000259" key="6">
    <source>
        <dbReference type="PROSITE" id="PS50977"/>
    </source>
</evidence>
<dbReference type="InterPro" id="IPR009057">
    <property type="entry name" value="Homeodomain-like_sf"/>
</dbReference>
<evidence type="ECO:0000256" key="1">
    <source>
        <dbReference type="ARBA" id="ARBA00022491"/>
    </source>
</evidence>
<evidence type="ECO:0000256" key="5">
    <source>
        <dbReference type="PROSITE-ProRule" id="PRU00335"/>
    </source>
</evidence>
<organism evidence="7 8">
    <name type="scientific">Gordonia rhizosphera NBRC 16068</name>
    <dbReference type="NCBI Taxonomy" id="1108045"/>
    <lineage>
        <taxon>Bacteria</taxon>
        <taxon>Bacillati</taxon>
        <taxon>Actinomycetota</taxon>
        <taxon>Actinomycetes</taxon>
        <taxon>Mycobacteriales</taxon>
        <taxon>Gordoniaceae</taxon>
        <taxon>Gordonia</taxon>
    </lineage>
</organism>
<dbReference type="InterPro" id="IPR039538">
    <property type="entry name" value="BetI_C"/>
</dbReference>
<proteinExistence type="predicted"/>
<evidence type="ECO:0000313" key="7">
    <source>
        <dbReference type="EMBL" id="GAB91286.1"/>
    </source>
</evidence>
<protein>
    <submittedName>
        <fullName evidence="7">Putative TetR family transcriptional regulator</fullName>
    </submittedName>
</protein>
<feature type="domain" description="HTH tetR-type" evidence="6">
    <location>
        <begin position="14"/>
        <end position="74"/>
    </location>
</feature>
<dbReference type="InterPro" id="IPR036271">
    <property type="entry name" value="Tet_transcr_reg_TetR-rel_C_sf"/>
</dbReference>
<sequence>MEVTEGVPKIVDHDERRREIIAVVWRLIATRGIEAMTMRTIAEEAGYANGVLSYYFANKDEVVRRAYEHVSLATNDRVARKLGDARGLAALRILCYEIMPRTDEALLEARIAATLWERAMHDPAMRQINAQAWEDWRVQMIELLDQAVSDGEIPPSDTVLTTDTLLTLLMGMQVLAVLSPEMMPPSRQDELFENFIVELHSGA</sequence>